<evidence type="ECO:0000256" key="1">
    <source>
        <dbReference type="SAM" id="MobiDB-lite"/>
    </source>
</evidence>
<feature type="region of interest" description="Disordered" evidence="1">
    <location>
        <begin position="74"/>
        <end position="102"/>
    </location>
</feature>
<dbReference type="EMBL" id="KQ434795">
    <property type="protein sequence ID" value="KZC05520.1"/>
    <property type="molecule type" value="Genomic_DNA"/>
</dbReference>
<proteinExistence type="predicted"/>
<evidence type="ECO:0000313" key="3">
    <source>
        <dbReference type="Proteomes" id="UP000076502"/>
    </source>
</evidence>
<name>A0A154P307_DUFNO</name>
<keyword evidence="3" id="KW-1185">Reference proteome</keyword>
<dbReference type="AlphaFoldDB" id="A0A154P307"/>
<feature type="compositionally biased region" description="Basic residues" evidence="1">
    <location>
        <begin position="84"/>
        <end position="96"/>
    </location>
</feature>
<reference evidence="2 3" key="1">
    <citation type="submission" date="2015-07" db="EMBL/GenBank/DDBJ databases">
        <title>The genome of Dufourea novaeangliae.</title>
        <authorList>
            <person name="Pan H."/>
            <person name="Kapheim K."/>
        </authorList>
    </citation>
    <scope>NUCLEOTIDE SEQUENCE [LARGE SCALE GENOMIC DNA]</scope>
    <source>
        <strain evidence="2">0120121106</strain>
        <tissue evidence="2">Whole body</tissue>
    </source>
</reference>
<protein>
    <submittedName>
        <fullName evidence="2">Uncharacterized protein</fullName>
    </submittedName>
</protein>
<gene>
    <name evidence="2" type="ORF">WN55_06734</name>
</gene>
<dbReference type="Proteomes" id="UP000076502">
    <property type="component" value="Unassembled WGS sequence"/>
</dbReference>
<organism evidence="2 3">
    <name type="scientific">Dufourea novaeangliae</name>
    <name type="common">Sweat bee</name>
    <dbReference type="NCBI Taxonomy" id="178035"/>
    <lineage>
        <taxon>Eukaryota</taxon>
        <taxon>Metazoa</taxon>
        <taxon>Ecdysozoa</taxon>
        <taxon>Arthropoda</taxon>
        <taxon>Hexapoda</taxon>
        <taxon>Insecta</taxon>
        <taxon>Pterygota</taxon>
        <taxon>Neoptera</taxon>
        <taxon>Endopterygota</taxon>
        <taxon>Hymenoptera</taxon>
        <taxon>Apocrita</taxon>
        <taxon>Aculeata</taxon>
        <taxon>Apoidea</taxon>
        <taxon>Anthophila</taxon>
        <taxon>Halictidae</taxon>
        <taxon>Rophitinae</taxon>
        <taxon>Dufourea</taxon>
    </lineage>
</organism>
<sequence>MKIWILTVSSNQYCIRHTSKQSIVDNSVNTNQASETCKNLRITNFERFFGKREGREEGKCFYETQSIRLRGCTVNQDLGSDPRGHRRRDKRKRKPARTCTREDHVSSNRVVTKTANFILQYTF</sequence>
<accession>A0A154P307</accession>
<evidence type="ECO:0000313" key="2">
    <source>
        <dbReference type="EMBL" id="KZC05520.1"/>
    </source>
</evidence>